<dbReference type="Pfam" id="PF00326">
    <property type="entry name" value="Peptidase_S9"/>
    <property type="match status" value="1"/>
</dbReference>
<sequence length="886" mass="102352">MASKNKRFSLKEVQLKDCLIYLFFLFVLQLETCPLNGQALQKKELEEKDYRLWAETFIDKFSSDGRWTSYSLQYENNRDTLFIRNITDTGKTFNIPMGYNSCITSDQYFYAQTKDSLSFIDLSNGQQKSISNVSSYQYNEQYNLIILLKANAGKEKSLLIQSPDGRIIKSVEHATQFSLCPKNKWLIVSTCSSGSCKLILINLKDKSEKQIASGSNHFTEFSWDPHGRAVAFYSLSPDRKINSIFMYRNDLKRLFEFNSGVPQGLPEGAEIVSSPPDKILISEDLQRVFFHIRKRKSDKLSKSYSQPEVWNTNDKLVYSYAYIGEIPSETLKIMMWEPNKGRSIEVSTDELPEVFFTGNQKYAILSNKLQYEPQFTLYAPRDYYLLNLATMQRKKILSRFSSYYEYLTASPDGRYLAYFKDGNWWTYNIIKDLHTNLTQNLQTVFNGKVHTLVSNSAFGQAGWSSSNTEILLYDQFDIWAVRFDGSKARRLTHGREKEIKFRFGCDPGSALLNSTYGSLNHEVYDLTKEIILNARGADEKTGFFLWKENIGEKPIVYEDAYIDQLKYSFSGKKFLYRIQKFSLPPGLVIQQEDLRQSTIFQSNAQHSNYHWGNNELVTFENSKHQKLKGVLYYPALYDPTKKYPMIVHVYENQSKNLHLYSIPTLKNETGFNPAVFTSKGYFFFLPDIIIEDENQGLSSLDCAESGVKKILSMNIVNPEGVGLMGHSFGGYESAFIANRSSLFKTAVVSGAITDLGRFYLTVNWKTGRPDIWRFQGDQWNMNNKDPFNYPDVYNRNSPVAYINSLKIPLLTWSGRADTQVDWQQTVEYHMALRRLGKKNVMLLYPNEGHGLAIPSNQEDLTHRVLQWFDYFLKEEKISGWIDNAMN</sequence>
<dbReference type="PANTHER" id="PTHR11731">
    <property type="entry name" value="PROTEASE FAMILY S9B,C DIPEPTIDYL-PEPTIDASE IV-RELATED"/>
    <property type="match status" value="1"/>
</dbReference>
<feature type="domain" description="Peptidase S9 prolyl oligopeptidase catalytic" evidence="1">
    <location>
        <begin position="705"/>
        <end position="873"/>
    </location>
</feature>
<dbReference type="InterPro" id="IPR029058">
    <property type="entry name" value="AB_hydrolase_fold"/>
</dbReference>
<dbReference type="GO" id="GO:0008239">
    <property type="term" value="F:dipeptidyl-peptidase activity"/>
    <property type="evidence" value="ECO:0007669"/>
    <property type="project" value="TreeGrafter"/>
</dbReference>
<evidence type="ECO:0000313" key="2">
    <source>
        <dbReference type="EMBL" id="BFM45084.1"/>
    </source>
</evidence>
<dbReference type="InterPro" id="IPR050278">
    <property type="entry name" value="Serine_Prot_S9B/DPPIV"/>
</dbReference>
<dbReference type="InterPro" id="IPR011042">
    <property type="entry name" value="6-blade_b-propeller_TolB-like"/>
</dbReference>
<proteinExistence type="predicted"/>
<dbReference type="EMBL" id="AP031573">
    <property type="protein sequence ID" value="BFM45084.1"/>
    <property type="molecule type" value="Genomic_DNA"/>
</dbReference>
<dbReference type="SUPFAM" id="SSF82171">
    <property type="entry name" value="DPP6 N-terminal domain-like"/>
    <property type="match status" value="1"/>
</dbReference>
<dbReference type="GO" id="GO:0008236">
    <property type="term" value="F:serine-type peptidase activity"/>
    <property type="evidence" value="ECO:0007669"/>
    <property type="project" value="InterPro"/>
</dbReference>
<reference evidence="2" key="1">
    <citation type="submission" date="2024-05" db="EMBL/GenBank/DDBJ databases">
        <title>Whole-Genome Sequence of CFS9, a Potential Fish Probiotic Isolated from the Body Surface of Silurus asotus.</title>
        <authorList>
            <person name="Kojima M."/>
            <person name="Tobioka K."/>
            <person name="Yokota K."/>
            <person name="Nakatani H."/>
            <person name="Hori K."/>
            <person name="Tamaru Y."/>
            <person name="Okazaki F."/>
        </authorList>
    </citation>
    <scope>NUCLEOTIDE SEQUENCE</scope>
    <source>
        <strain evidence="2">CFS9</strain>
    </source>
</reference>
<gene>
    <name evidence="2" type="ORF">CFS9_37250</name>
</gene>
<organism evidence="2">
    <name type="scientific">Flavobacterium sp. CFS9</name>
    <dbReference type="NCBI Taxonomy" id="3143118"/>
    <lineage>
        <taxon>Bacteria</taxon>
        <taxon>Pseudomonadati</taxon>
        <taxon>Bacteroidota</taxon>
        <taxon>Flavobacteriia</taxon>
        <taxon>Flavobacteriales</taxon>
        <taxon>Flavobacteriaceae</taxon>
        <taxon>Flavobacterium</taxon>
    </lineage>
</organism>
<dbReference type="RefSeq" id="WP_369616131.1">
    <property type="nucleotide sequence ID" value="NZ_AP031573.1"/>
</dbReference>
<dbReference type="Gene3D" id="2.120.10.30">
    <property type="entry name" value="TolB, C-terminal domain"/>
    <property type="match status" value="2"/>
</dbReference>
<evidence type="ECO:0000259" key="1">
    <source>
        <dbReference type="Pfam" id="PF00326"/>
    </source>
</evidence>
<protein>
    <recommendedName>
        <fullName evidence="1">Peptidase S9 prolyl oligopeptidase catalytic domain-containing protein</fullName>
    </recommendedName>
</protein>
<dbReference type="GO" id="GO:0006508">
    <property type="term" value="P:proteolysis"/>
    <property type="evidence" value="ECO:0007669"/>
    <property type="project" value="InterPro"/>
</dbReference>
<dbReference type="PANTHER" id="PTHR11731:SF193">
    <property type="entry name" value="DIPEPTIDYL PEPTIDASE 9"/>
    <property type="match status" value="1"/>
</dbReference>
<dbReference type="InterPro" id="IPR001375">
    <property type="entry name" value="Peptidase_S9_cat"/>
</dbReference>
<accession>A0AAT9H6P5</accession>
<dbReference type="AlphaFoldDB" id="A0AAT9H6P5"/>
<name>A0AAT9H6P5_9FLAO</name>
<dbReference type="SUPFAM" id="SSF53474">
    <property type="entry name" value="alpha/beta-Hydrolases"/>
    <property type="match status" value="1"/>
</dbReference>
<dbReference type="Gene3D" id="3.40.50.1820">
    <property type="entry name" value="alpha/beta hydrolase"/>
    <property type="match status" value="1"/>
</dbReference>